<sequence length="239" mass="26583">MHEYSAQPQSHVTSLALPSSKARIPPRQHEAKNVVTMNSSTSQEPRVDGLPHLTPSSSPLETFWLDLTVEVPKQWFLDVLFPFLQTLPNIRTVHIRAVARISALNDTSTEQPSLLLAHELATLVRRLILDQDTFETLLLLYTPCVSPAPFEGFDAYEATLPCGWMKHVLFHRVDVKRYRNASAVVSYRNGTTADKRAFMKEGFQETQGVRSGVATVTGGNASAETSKIVEEMQGVLKPV</sequence>
<organism evidence="1 2">
    <name type="scientific">Naganishia adeliensis</name>
    <dbReference type="NCBI Taxonomy" id="92952"/>
    <lineage>
        <taxon>Eukaryota</taxon>
        <taxon>Fungi</taxon>
        <taxon>Dikarya</taxon>
        <taxon>Basidiomycota</taxon>
        <taxon>Agaricomycotina</taxon>
        <taxon>Tremellomycetes</taxon>
        <taxon>Filobasidiales</taxon>
        <taxon>Filobasidiaceae</taxon>
        <taxon>Naganishia</taxon>
    </lineage>
</organism>
<accession>A0ACC2VH18</accession>
<name>A0ACC2VH18_9TREE</name>
<comment type="caution">
    <text evidence="1">The sequence shown here is derived from an EMBL/GenBank/DDBJ whole genome shotgun (WGS) entry which is preliminary data.</text>
</comment>
<evidence type="ECO:0000313" key="2">
    <source>
        <dbReference type="Proteomes" id="UP001230649"/>
    </source>
</evidence>
<proteinExistence type="predicted"/>
<gene>
    <name evidence="1" type="ORF">QFC20_005915</name>
</gene>
<dbReference type="EMBL" id="JASBWS010000091">
    <property type="protein sequence ID" value="KAJ9098572.1"/>
    <property type="molecule type" value="Genomic_DNA"/>
</dbReference>
<evidence type="ECO:0000313" key="1">
    <source>
        <dbReference type="EMBL" id="KAJ9098572.1"/>
    </source>
</evidence>
<keyword evidence="2" id="KW-1185">Reference proteome</keyword>
<protein>
    <submittedName>
        <fullName evidence="1">Uncharacterized protein</fullName>
    </submittedName>
</protein>
<dbReference type="Proteomes" id="UP001230649">
    <property type="component" value="Unassembled WGS sequence"/>
</dbReference>
<reference evidence="1" key="1">
    <citation type="submission" date="2023-04" db="EMBL/GenBank/DDBJ databases">
        <title>Draft Genome sequencing of Naganishia species isolated from polar environments using Oxford Nanopore Technology.</title>
        <authorList>
            <person name="Leo P."/>
            <person name="Venkateswaran K."/>
        </authorList>
    </citation>
    <scope>NUCLEOTIDE SEQUENCE</scope>
    <source>
        <strain evidence="1">MNA-CCFEE 5262</strain>
    </source>
</reference>